<organism evidence="3 4">
    <name type="scientific">Paraglaciecola aquimarina</name>
    <dbReference type="NCBI Taxonomy" id="1235557"/>
    <lineage>
        <taxon>Bacteria</taxon>
        <taxon>Pseudomonadati</taxon>
        <taxon>Pseudomonadota</taxon>
        <taxon>Gammaproteobacteria</taxon>
        <taxon>Alteromonadales</taxon>
        <taxon>Alteromonadaceae</taxon>
        <taxon>Paraglaciecola</taxon>
    </lineage>
</organism>
<proteinExistence type="predicted"/>
<name>A0ABU3T140_9ALTE</name>
<gene>
    <name evidence="3" type="ORF">RS130_20370</name>
</gene>
<dbReference type="Pfam" id="PF06283">
    <property type="entry name" value="ThuA"/>
    <property type="match status" value="1"/>
</dbReference>
<keyword evidence="1" id="KW-0732">Signal</keyword>
<dbReference type="InterPro" id="IPR029010">
    <property type="entry name" value="ThuA-like"/>
</dbReference>
<dbReference type="PANTHER" id="PTHR40469">
    <property type="entry name" value="SECRETED GLYCOSYL HYDROLASE"/>
    <property type="match status" value="1"/>
</dbReference>
<sequence length="324" mass="35915">MKFNQFVSVLLICVAPVVSASDINWQPNFKSEPLSQDKLAAINAALPDKPIAPAKAKRKVLIYSATSGYRHGSIPVGKVALEKLGLATHAYTAVVSDDPANFTPQGLKQFDSVVLLNTTGDFFMPVSFKKASQRDQFTDEQWQALQTRHVRLVDNLIDYVKNGGGLVGIHAATDACYSHAGYGETIGGFFTSHPWTSNMTVTVNVVDSDNGVIAPVFKKMKSFSLKDEIYQFKDVPYSREKLRILLTLDPSKSDTPKRKPEREDNDYAISWIHEVGKGRVFYTSLGHRDDIYFNPLMLNHYLAGIQYAMGDIDADATPSAHVDH</sequence>
<dbReference type="EMBL" id="JAWDIO010000002">
    <property type="protein sequence ID" value="MDU0355928.1"/>
    <property type="molecule type" value="Genomic_DNA"/>
</dbReference>
<evidence type="ECO:0000256" key="1">
    <source>
        <dbReference type="SAM" id="SignalP"/>
    </source>
</evidence>
<reference evidence="3 4" key="1">
    <citation type="submission" date="2023-10" db="EMBL/GenBank/DDBJ databases">
        <title>Glaciecola aquimarina strain GGW-M5 nov., isolated from a coastal seawater.</title>
        <authorList>
            <person name="Bayburt H."/>
            <person name="Kim J.M."/>
            <person name="Choi B.J."/>
            <person name="Jeon C.O."/>
        </authorList>
    </citation>
    <scope>NUCLEOTIDE SEQUENCE [LARGE SCALE GENOMIC DNA]</scope>
    <source>
        <strain evidence="3 4">KCTC 32108</strain>
    </source>
</reference>
<protein>
    <submittedName>
        <fullName evidence="3">ThuA domain-containing protein</fullName>
    </submittedName>
</protein>
<dbReference type="Gene3D" id="3.40.50.880">
    <property type="match status" value="1"/>
</dbReference>
<evidence type="ECO:0000313" key="3">
    <source>
        <dbReference type="EMBL" id="MDU0355928.1"/>
    </source>
</evidence>
<accession>A0ABU3T140</accession>
<dbReference type="InterPro" id="IPR029062">
    <property type="entry name" value="Class_I_gatase-like"/>
</dbReference>
<evidence type="ECO:0000313" key="4">
    <source>
        <dbReference type="Proteomes" id="UP001247805"/>
    </source>
</evidence>
<comment type="caution">
    <text evidence="3">The sequence shown here is derived from an EMBL/GenBank/DDBJ whole genome shotgun (WGS) entry which is preliminary data.</text>
</comment>
<dbReference type="Proteomes" id="UP001247805">
    <property type="component" value="Unassembled WGS sequence"/>
</dbReference>
<dbReference type="RefSeq" id="WP_316027443.1">
    <property type="nucleotide sequence ID" value="NZ_JAWDIO010000002.1"/>
</dbReference>
<dbReference type="SUPFAM" id="SSF52317">
    <property type="entry name" value="Class I glutamine amidotransferase-like"/>
    <property type="match status" value="1"/>
</dbReference>
<feature type="domain" description="ThuA-like" evidence="2">
    <location>
        <begin position="59"/>
        <end position="308"/>
    </location>
</feature>
<keyword evidence="4" id="KW-1185">Reference proteome</keyword>
<evidence type="ECO:0000259" key="2">
    <source>
        <dbReference type="Pfam" id="PF06283"/>
    </source>
</evidence>
<dbReference type="PANTHER" id="PTHR40469:SF2">
    <property type="entry name" value="GALACTOSE-BINDING DOMAIN-LIKE SUPERFAMILY PROTEIN"/>
    <property type="match status" value="1"/>
</dbReference>
<feature type="signal peptide" evidence="1">
    <location>
        <begin position="1"/>
        <end position="20"/>
    </location>
</feature>
<feature type="chain" id="PRO_5045921209" evidence="1">
    <location>
        <begin position="21"/>
        <end position="324"/>
    </location>
</feature>